<comment type="subcellular location">
    <subcellularLocation>
        <location evidence="1">Membrane</location>
        <topology evidence="1">Multi-pass membrane protein</topology>
    </subcellularLocation>
</comment>
<evidence type="ECO:0000256" key="6">
    <source>
        <dbReference type="SAM" id="Phobius"/>
    </source>
</evidence>
<comment type="similarity">
    <text evidence="2">Belongs to the GtrA family.</text>
</comment>
<dbReference type="PANTHER" id="PTHR38459">
    <property type="entry name" value="PROPHAGE BACTOPRENOL-LINKED GLUCOSE TRANSLOCASE HOMOLOG"/>
    <property type="match status" value="1"/>
</dbReference>
<feature type="transmembrane region" description="Helical" evidence="6">
    <location>
        <begin position="9"/>
        <end position="34"/>
    </location>
</feature>
<accession>A0A4R4K635</accession>
<evidence type="ECO:0000256" key="2">
    <source>
        <dbReference type="ARBA" id="ARBA00009399"/>
    </source>
</evidence>
<dbReference type="GO" id="GO:0000271">
    <property type="term" value="P:polysaccharide biosynthetic process"/>
    <property type="evidence" value="ECO:0007669"/>
    <property type="project" value="InterPro"/>
</dbReference>
<keyword evidence="5 6" id="KW-0472">Membrane</keyword>
<feature type="transmembrane region" description="Helical" evidence="6">
    <location>
        <begin position="40"/>
        <end position="62"/>
    </location>
</feature>
<evidence type="ECO:0000256" key="4">
    <source>
        <dbReference type="ARBA" id="ARBA00022989"/>
    </source>
</evidence>
<keyword evidence="3 6" id="KW-0812">Transmembrane</keyword>
<evidence type="ECO:0000256" key="5">
    <source>
        <dbReference type="ARBA" id="ARBA00023136"/>
    </source>
</evidence>
<protein>
    <submittedName>
        <fullName evidence="8">GtrA family protein</fullName>
    </submittedName>
</protein>
<evidence type="ECO:0000313" key="8">
    <source>
        <dbReference type="EMBL" id="TDB62967.1"/>
    </source>
</evidence>
<dbReference type="InterPro" id="IPR007267">
    <property type="entry name" value="GtrA_DPMS_TM"/>
</dbReference>
<dbReference type="PANTHER" id="PTHR38459:SF1">
    <property type="entry name" value="PROPHAGE BACTOPRENOL-LINKED GLUCOSE TRANSLOCASE HOMOLOG"/>
    <property type="match status" value="1"/>
</dbReference>
<dbReference type="EMBL" id="RRZK01000017">
    <property type="protein sequence ID" value="TDB62967.1"/>
    <property type="molecule type" value="Genomic_DNA"/>
</dbReference>
<evidence type="ECO:0000256" key="3">
    <source>
        <dbReference type="ARBA" id="ARBA00022692"/>
    </source>
</evidence>
<sequence>MSKETVRRWLYFLAGGGLNTLLTYGIYLLLAQFISYQKSYVIAYISGIIFSYIFNSQVVFNVKKSWKGVLAYPLVYLLQYILGALLLNLLVERLGIPKEVAPILIIIALLPATYLLSKKILNSTSA</sequence>
<comment type="caution">
    <text evidence="8">The sequence shown here is derived from an EMBL/GenBank/DDBJ whole genome shotgun (WGS) entry which is preliminary data.</text>
</comment>
<name>A0A4R4K635_PSEVA</name>
<keyword evidence="4 6" id="KW-1133">Transmembrane helix</keyword>
<feature type="transmembrane region" description="Helical" evidence="6">
    <location>
        <begin position="100"/>
        <end position="117"/>
    </location>
</feature>
<evidence type="ECO:0000259" key="7">
    <source>
        <dbReference type="Pfam" id="PF04138"/>
    </source>
</evidence>
<feature type="transmembrane region" description="Helical" evidence="6">
    <location>
        <begin position="69"/>
        <end position="88"/>
    </location>
</feature>
<evidence type="ECO:0000313" key="9">
    <source>
        <dbReference type="Proteomes" id="UP000295254"/>
    </source>
</evidence>
<evidence type="ECO:0000256" key="1">
    <source>
        <dbReference type="ARBA" id="ARBA00004141"/>
    </source>
</evidence>
<dbReference type="InterPro" id="IPR051401">
    <property type="entry name" value="GtrA_CellWall_Glycosyl"/>
</dbReference>
<dbReference type="GO" id="GO:0005886">
    <property type="term" value="C:plasma membrane"/>
    <property type="evidence" value="ECO:0007669"/>
    <property type="project" value="TreeGrafter"/>
</dbReference>
<proteinExistence type="inferred from homology"/>
<feature type="domain" description="GtrA/DPMS transmembrane" evidence="7">
    <location>
        <begin position="12"/>
        <end position="120"/>
    </location>
</feature>
<organism evidence="8 9">
    <name type="scientific">Pseudomonas vancouverensis</name>
    <dbReference type="NCBI Taxonomy" id="95300"/>
    <lineage>
        <taxon>Bacteria</taxon>
        <taxon>Pseudomonadati</taxon>
        <taxon>Pseudomonadota</taxon>
        <taxon>Gammaproteobacteria</taxon>
        <taxon>Pseudomonadales</taxon>
        <taxon>Pseudomonadaceae</taxon>
        <taxon>Pseudomonas</taxon>
    </lineage>
</organism>
<dbReference type="OrthoDB" id="6058157at2"/>
<keyword evidence="9" id="KW-1185">Reference proteome</keyword>
<dbReference type="Proteomes" id="UP000295254">
    <property type="component" value="Unassembled WGS sequence"/>
</dbReference>
<gene>
    <name evidence="8" type="ORF">EIY72_13525</name>
</gene>
<dbReference type="AlphaFoldDB" id="A0A4R4K635"/>
<dbReference type="Pfam" id="PF04138">
    <property type="entry name" value="GtrA_DPMS_TM"/>
    <property type="match status" value="1"/>
</dbReference>
<reference evidence="9" key="1">
    <citation type="journal article" date="2019" name="bioRxiv">
        <title>Bacterially produced spermidine induces plant systemic susceptibility to pathogens.</title>
        <authorList>
            <person name="Melnyk R.A."/>
            <person name="Beskrovnaya P.A."/>
            <person name="Liu Z."/>
            <person name="Song Y."/>
            <person name="Haney C.H."/>
        </authorList>
    </citation>
    <scope>NUCLEOTIDE SEQUENCE [LARGE SCALE GENOMIC DNA]</scope>
    <source>
        <strain evidence="9">Dha-51</strain>
    </source>
</reference>